<dbReference type="Proteomes" id="UP001147747">
    <property type="component" value="Unassembled WGS sequence"/>
</dbReference>
<gene>
    <name evidence="1" type="ORF">N7509_012872</name>
</gene>
<organism evidence="1 2">
    <name type="scientific">Penicillium cosmopolitanum</name>
    <dbReference type="NCBI Taxonomy" id="1131564"/>
    <lineage>
        <taxon>Eukaryota</taxon>
        <taxon>Fungi</taxon>
        <taxon>Dikarya</taxon>
        <taxon>Ascomycota</taxon>
        <taxon>Pezizomycotina</taxon>
        <taxon>Eurotiomycetes</taxon>
        <taxon>Eurotiomycetidae</taxon>
        <taxon>Eurotiales</taxon>
        <taxon>Aspergillaceae</taxon>
        <taxon>Penicillium</taxon>
    </lineage>
</organism>
<name>A0A9W9VE28_9EURO</name>
<dbReference type="GeneID" id="81376489"/>
<keyword evidence="2" id="KW-1185">Reference proteome</keyword>
<dbReference type="RefSeq" id="XP_056481016.1">
    <property type="nucleotide sequence ID" value="XM_056637509.1"/>
</dbReference>
<comment type="caution">
    <text evidence="1">The sequence shown here is derived from an EMBL/GenBank/DDBJ whole genome shotgun (WGS) entry which is preliminary data.</text>
</comment>
<sequence>MPRSSTWRCAYRKPLPVDNDIAFEYICAAIYYQEDMVPEELTTDEVLDIAIMAGKYDFMEALSSKSESWLQAGEKESGEVMILTAAAYILNNANHYRQTYWIQPICQSG</sequence>
<evidence type="ECO:0000313" key="1">
    <source>
        <dbReference type="EMBL" id="KAJ5375986.1"/>
    </source>
</evidence>
<evidence type="ECO:0008006" key="3">
    <source>
        <dbReference type="Google" id="ProtNLM"/>
    </source>
</evidence>
<dbReference type="OrthoDB" id="5275938at2759"/>
<reference evidence="1" key="1">
    <citation type="submission" date="2022-12" db="EMBL/GenBank/DDBJ databases">
        <authorList>
            <person name="Petersen C."/>
        </authorList>
    </citation>
    <scope>NUCLEOTIDE SEQUENCE</scope>
    <source>
        <strain evidence="1">IBT 29677</strain>
    </source>
</reference>
<reference evidence="1" key="2">
    <citation type="journal article" date="2023" name="IMA Fungus">
        <title>Comparative genomic study of the Penicillium genus elucidates a diverse pangenome and 15 lateral gene transfer events.</title>
        <authorList>
            <person name="Petersen C."/>
            <person name="Sorensen T."/>
            <person name="Nielsen M.R."/>
            <person name="Sondergaard T.E."/>
            <person name="Sorensen J.L."/>
            <person name="Fitzpatrick D.A."/>
            <person name="Frisvad J.C."/>
            <person name="Nielsen K.L."/>
        </authorList>
    </citation>
    <scope>NUCLEOTIDE SEQUENCE</scope>
    <source>
        <strain evidence="1">IBT 29677</strain>
    </source>
</reference>
<dbReference type="AlphaFoldDB" id="A0A9W9VE28"/>
<evidence type="ECO:0000313" key="2">
    <source>
        <dbReference type="Proteomes" id="UP001147747"/>
    </source>
</evidence>
<protein>
    <recommendedName>
        <fullName evidence="3">BTB domain-containing protein</fullName>
    </recommendedName>
</protein>
<proteinExistence type="predicted"/>
<accession>A0A9W9VE28</accession>
<dbReference type="EMBL" id="JAPZBU010000012">
    <property type="protein sequence ID" value="KAJ5375986.1"/>
    <property type="molecule type" value="Genomic_DNA"/>
</dbReference>